<dbReference type="AlphaFoldDB" id="A0A9P7A2X5"/>
<keyword evidence="3" id="KW-1185">Reference proteome</keyword>
<gene>
    <name evidence="2" type="ORF">EV702DRAFT_962091</name>
</gene>
<protein>
    <recommendedName>
        <fullName evidence="1">Helitron helicase-like domain-containing protein</fullName>
    </recommendedName>
</protein>
<evidence type="ECO:0000313" key="2">
    <source>
        <dbReference type="EMBL" id="KAG1781433.1"/>
    </source>
</evidence>
<name>A0A9P7A2X5_9AGAM</name>
<dbReference type="InterPro" id="IPR025476">
    <property type="entry name" value="Helitron_helicase-like"/>
</dbReference>
<comment type="caution">
    <text evidence="2">The sequence shown here is derived from an EMBL/GenBank/DDBJ whole genome shotgun (WGS) entry which is preliminary data.</text>
</comment>
<organism evidence="2 3">
    <name type="scientific">Suillus placidus</name>
    <dbReference type="NCBI Taxonomy" id="48579"/>
    <lineage>
        <taxon>Eukaryota</taxon>
        <taxon>Fungi</taxon>
        <taxon>Dikarya</taxon>
        <taxon>Basidiomycota</taxon>
        <taxon>Agaricomycotina</taxon>
        <taxon>Agaricomycetes</taxon>
        <taxon>Agaricomycetidae</taxon>
        <taxon>Boletales</taxon>
        <taxon>Suillineae</taxon>
        <taxon>Suillaceae</taxon>
        <taxon>Suillus</taxon>
    </lineage>
</organism>
<accession>A0A9P7A2X5</accession>
<feature type="domain" description="Helitron helicase-like" evidence="1">
    <location>
        <begin position="88"/>
        <end position="287"/>
    </location>
</feature>
<reference evidence="2" key="1">
    <citation type="journal article" date="2020" name="New Phytol.">
        <title>Comparative genomics reveals dynamic genome evolution in host specialist ectomycorrhizal fungi.</title>
        <authorList>
            <person name="Lofgren L.A."/>
            <person name="Nguyen N.H."/>
            <person name="Vilgalys R."/>
            <person name="Ruytinx J."/>
            <person name="Liao H.L."/>
            <person name="Branco S."/>
            <person name="Kuo A."/>
            <person name="LaButti K."/>
            <person name="Lipzen A."/>
            <person name="Andreopoulos W."/>
            <person name="Pangilinan J."/>
            <person name="Riley R."/>
            <person name="Hundley H."/>
            <person name="Na H."/>
            <person name="Barry K."/>
            <person name="Grigoriev I.V."/>
            <person name="Stajich J.E."/>
            <person name="Kennedy P.G."/>
        </authorList>
    </citation>
    <scope>NUCLEOTIDE SEQUENCE</scope>
    <source>
        <strain evidence="2">DOB743</strain>
    </source>
</reference>
<evidence type="ECO:0000259" key="1">
    <source>
        <dbReference type="Pfam" id="PF14214"/>
    </source>
</evidence>
<dbReference type="Proteomes" id="UP000714275">
    <property type="component" value="Unassembled WGS sequence"/>
</dbReference>
<evidence type="ECO:0000313" key="3">
    <source>
        <dbReference type="Proteomes" id="UP000714275"/>
    </source>
</evidence>
<feature type="non-terminal residue" evidence="2">
    <location>
        <position position="290"/>
    </location>
</feature>
<dbReference type="Pfam" id="PF14214">
    <property type="entry name" value="Helitron_like_N"/>
    <property type="match status" value="1"/>
</dbReference>
<proteinExistence type="predicted"/>
<sequence>MGVSDPESAKVSGHTFVASAIHNLLPKDDHDPIPDLIIHHSGQPVCEYNNPTFFLGLFPTLFPYGLGGFENTRRPTALGFKTQAKYFLLIADRTFCYHNSFIFVVLNILQCRQAHLQMSFTVSKSNFDDVTHRLTSVTPTILECLAYKLEHEGRLNNPSPEECTAFELLQQVNTLSACILGSQASKIFVRNEIHNYYGYFGLPHIFFMFNPSPAHSLIFQVMFGDKSVDLSTCLPVMPTLHLAQDPVAAANFFEFSYRTLFQHLFGWDFASNRSTPNGGILGFIRVFYGT</sequence>
<dbReference type="EMBL" id="JABBWD010000005">
    <property type="protein sequence ID" value="KAG1781433.1"/>
    <property type="molecule type" value="Genomic_DNA"/>
</dbReference>
<dbReference type="OrthoDB" id="432234at2759"/>